<dbReference type="Proteomes" id="UP000550729">
    <property type="component" value="Unassembled WGS sequence"/>
</dbReference>
<feature type="compositionally biased region" description="Basic and acidic residues" evidence="1">
    <location>
        <begin position="185"/>
        <end position="195"/>
    </location>
</feature>
<dbReference type="RefSeq" id="WP_170194576.1">
    <property type="nucleotide sequence ID" value="NZ_JABBNB010000011.1"/>
</dbReference>
<keyword evidence="2" id="KW-1133">Transmembrane helix</keyword>
<evidence type="ECO:0000256" key="1">
    <source>
        <dbReference type="SAM" id="MobiDB-lite"/>
    </source>
</evidence>
<gene>
    <name evidence="3" type="ORF">HH308_12740</name>
</gene>
<feature type="transmembrane region" description="Helical" evidence="2">
    <location>
        <begin position="18"/>
        <end position="37"/>
    </location>
</feature>
<comment type="caution">
    <text evidence="3">The sequence shown here is derived from an EMBL/GenBank/DDBJ whole genome shotgun (WGS) entry which is preliminary data.</text>
</comment>
<accession>A0A848KV00</accession>
<proteinExistence type="predicted"/>
<protein>
    <recommendedName>
        <fullName evidence="5">Alkaline shock response membrane anchor protein AmaP</fullName>
    </recommendedName>
</protein>
<evidence type="ECO:0000313" key="3">
    <source>
        <dbReference type="EMBL" id="NMO02079.1"/>
    </source>
</evidence>
<dbReference type="AlphaFoldDB" id="A0A848KV00"/>
<dbReference type="EMBL" id="JABBNB010000011">
    <property type="protein sequence ID" value="NMO02079.1"/>
    <property type="molecule type" value="Genomic_DNA"/>
</dbReference>
<sequence length="195" mass="20843">MNDHGTGNRRAPAANPSAILAGALIGLGLLGVAAIALRDLTVRAGWVTGSEWLRTVPRWTDRLTWQAWMWPAAIGLIVVGLAMVWLSIRPRRKEYDAVPAAAGLWTRPADIARRCSSVARTQPGVATASTVVGRRKVRVTVGSGGPVDVIAVERAVKAELAQAGTQQRVSVRVRRRATPTVSADGPREETVKEST</sequence>
<feature type="region of interest" description="Disordered" evidence="1">
    <location>
        <begin position="171"/>
        <end position="195"/>
    </location>
</feature>
<name>A0A848KV00_9ACTN</name>
<evidence type="ECO:0000313" key="4">
    <source>
        <dbReference type="Proteomes" id="UP000550729"/>
    </source>
</evidence>
<organism evidence="3 4">
    <name type="scientific">Gordonia asplenii</name>
    <dbReference type="NCBI Taxonomy" id="2725283"/>
    <lineage>
        <taxon>Bacteria</taxon>
        <taxon>Bacillati</taxon>
        <taxon>Actinomycetota</taxon>
        <taxon>Actinomycetes</taxon>
        <taxon>Mycobacteriales</taxon>
        <taxon>Gordoniaceae</taxon>
        <taxon>Gordonia</taxon>
    </lineage>
</organism>
<keyword evidence="4" id="KW-1185">Reference proteome</keyword>
<keyword evidence="2" id="KW-0812">Transmembrane</keyword>
<evidence type="ECO:0000256" key="2">
    <source>
        <dbReference type="SAM" id="Phobius"/>
    </source>
</evidence>
<reference evidence="3 4" key="1">
    <citation type="submission" date="2020-04" db="EMBL/GenBank/DDBJ databases">
        <title>Gordonia sp. nov. TBRC 11910.</title>
        <authorList>
            <person name="Suriyachadkun C."/>
        </authorList>
    </citation>
    <scope>NUCLEOTIDE SEQUENCE [LARGE SCALE GENOMIC DNA]</scope>
    <source>
        <strain evidence="3 4">TBRC 11910</strain>
    </source>
</reference>
<evidence type="ECO:0008006" key="5">
    <source>
        <dbReference type="Google" id="ProtNLM"/>
    </source>
</evidence>
<feature type="transmembrane region" description="Helical" evidence="2">
    <location>
        <begin position="67"/>
        <end position="86"/>
    </location>
</feature>
<keyword evidence="2" id="KW-0472">Membrane</keyword>